<dbReference type="InterPro" id="IPR036259">
    <property type="entry name" value="MFS_trans_sf"/>
</dbReference>
<keyword evidence="1" id="KW-0812">Transmembrane</keyword>
<evidence type="ECO:0000256" key="1">
    <source>
        <dbReference type="SAM" id="Phobius"/>
    </source>
</evidence>
<keyword evidence="1" id="KW-0472">Membrane</keyword>
<feature type="transmembrane region" description="Helical" evidence="1">
    <location>
        <begin position="141"/>
        <end position="162"/>
    </location>
</feature>
<feature type="transmembrane region" description="Helical" evidence="1">
    <location>
        <begin position="301"/>
        <end position="326"/>
    </location>
</feature>
<accession>A0A5J4RVZ0</accession>
<dbReference type="GO" id="GO:0022857">
    <property type="term" value="F:transmembrane transporter activity"/>
    <property type="evidence" value="ECO:0007669"/>
    <property type="project" value="InterPro"/>
</dbReference>
<dbReference type="SUPFAM" id="SSF103473">
    <property type="entry name" value="MFS general substrate transporter"/>
    <property type="match status" value="1"/>
</dbReference>
<feature type="transmembrane region" description="Helical" evidence="1">
    <location>
        <begin position="17"/>
        <end position="36"/>
    </location>
</feature>
<dbReference type="Pfam" id="PF07690">
    <property type="entry name" value="MFS_1"/>
    <property type="match status" value="1"/>
</dbReference>
<feature type="transmembrane region" description="Helical" evidence="1">
    <location>
        <begin position="79"/>
        <end position="98"/>
    </location>
</feature>
<dbReference type="PANTHER" id="PTHR23531">
    <property type="entry name" value="QUINOLENE RESISTANCE PROTEIN NORA"/>
    <property type="match status" value="1"/>
</dbReference>
<feature type="transmembrane region" description="Helical" evidence="1">
    <location>
        <begin position="365"/>
        <end position="389"/>
    </location>
</feature>
<feature type="transmembrane region" description="Helical" evidence="1">
    <location>
        <begin position="245"/>
        <end position="267"/>
    </location>
</feature>
<protein>
    <recommendedName>
        <fullName evidence="3">Major facilitator superfamily (MFS) profile domain-containing protein</fullName>
    </recommendedName>
</protein>
<name>A0A5J4RVZ0_9ZZZZ</name>
<dbReference type="Gene3D" id="1.20.1250.20">
    <property type="entry name" value="MFS general substrate transporter like domains"/>
    <property type="match status" value="1"/>
</dbReference>
<proteinExistence type="predicted"/>
<reference evidence="2" key="1">
    <citation type="submission" date="2019-03" db="EMBL/GenBank/DDBJ databases">
        <title>Single cell metagenomics reveals metabolic interactions within the superorganism composed of flagellate Streblomastix strix and complex community of Bacteroidetes bacteria on its surface.</title>
        <authorList>
            <person name="Treitli S.C."/>
            <person name="Kolisko M."/>
            <person name="Husnik F."/>
            <person name="Keeling P."/>
            <person name="Hampl V."/>
        </authorList>
    </citation>
    <scope>NUCLEOTIDE SEQUENCE</scope>
    <source>
        <strain evidence="2">STM</strain>
    </source>
</reference>
<organism evidence="2">
    <name type="scientific">termite gut metagenome</name>
    <dbReference type="NCBI Taxonomy" id="433724"/>
    <lineage>
        <taxon>unclassified sequences</taxon>
        <taxon>metagenomes</taxon>
        <taxon>organismal metagenomes</taxon>
    </lineage>
</organism>
<feature type="transmembrane region" description="Helical" evidence="1">
    <location>
        <begin position="338"/>
        <end position="359"/>
    </location>
</feature>
<evidence type="ECO:0000313" key="2">
    <source>
        <dbReference type="EMBL" id="KAA6338166.1"/>
    </source>
</evidence>
<feature type="transmembrane region" description="Helical" evidence="1">
    <location>
        <begin position="274"/>
        <end position="295"/>
    </location>
</feature>
<dbReference type="InterPro" id="IPR011701">
    <property type="entry name" value="MFS"/>
</dbReference>
<gene>
    <name evidence="2" type="ORF">EZS27_013808</name>
</gene>
<keyword evidence="1" id="KW-1133">Transmembrane helix</keyword>
<dbReference type="EMBL" id="SNRY01000638">
    <property type="protein sequence ID" value="KAA6338166.1"/>
    <property type="molecule type" value="Genomic_DNA"/>
</dbReference>
<feature type="transmembrane region" description="Helical" evidence="1">
    <location>
        <begin position="104"/>
        <end position="129"/>
    </location>
</feature>
<dbReference type="InterPro" id="IPR052714">
    <property type="entry name" value="MFS_Exporter"/>
</dbReference>
<evidence type="ECO:0008006" key="3">
    <source>
        <dbReference type="Google" id="ProtNLM"/>
    </source>
</evidence>
<dbReference type="AlphaFoldDB" id="A0A5J4RVZ0"/>
<feature type="transmembrane region" description="Helical" evidence="1">
    <location>
        <begin position="210"/>
        <end position="233"/>
    </location>
</feature>
<feature type="transmembrane region" description="Helical" evidence="1">
    <location>
        <begin position="168"/>
        <end position="189"/>
    </location>
</feature>
<comment type="caution">
    <text evidence="2">The sequence shown here is derived from an EMBL/GenBank/DDBJ whole genome shotgun (WGS) entry which is preliminary data.</text>
</comment>
<feature type="transmembrane region" description="Helical" evidence="1">
    <location>
        <begin position="48"/>
        <end position="72"/>
    </location>
</feature>
<dbReference type="PANTHER" id="PTHR23531:SF1">
    <property type="entry name" value="QUINOLENE RESISTANCE PROTEIN NORA"/>
    <property type="match status" value="1"/>
</dbReference>
<sequence>MEINQTGSLWTSSFKRLCFSNFLIFLSWYMLLPVLPEVMIERLELYPFLGGILCLLLTGAMLVLGPFFSYWIDVYKRKYMYMLALIVMIGILFCYTIINNEAELWMLCAAQGMAFGVRTMGIFTLSIDLTVSTQRSAGNMIFSWLARLGMLTGVALGTVLYLQYDFETVIHVSVVAEAIALFAVLITRVPFRAPIGARVCSFDRFLLLRAWLPMLNLIFVAVVPGLLIVPSISDTEVYHFMTYEVIIPYFAVAVTGFLLSIFFRGFLWKDKKEVYTQMLVGLILLFAAMLLPAFFVNDTVLFTSFVLLGSGLGFITPKFLMMFVMLSKHCQRGTGNMTYLLGWEIGISLGIALSYYFVITSLSETVFLAGLLFSALALFLFVGGTYPYFKKKKKR</sequence>